<evidence type="ECO:0000256" key="4">
    <source>
        <dbReference type="SAM" id="MobiDB-lite"/>
    </source>
</evidence>
<dbReference type="Pfam" id="PF03160">
    <property type="entry name" value="Calx-beta"/>
    <property type="match status" value="3"/>
</dbReference>
<keyword evidence="3" id="KW-0106">Calcium</keyword>
<feature type="compositionally biased region" description="Polar residues" evidence="4">
    <location>
        <begin position="91"/>
        <end position="101"/>
    </location>
</feature>
<protein>
    <submittedName>
        <fullName evidence="6">VCBS repeat-containing protein</fullName>
    </submittedName>
</protein>
<sequence>MAGKHRAKNRASKASVSTKRNRRIGQERGSVTWLGAGAVTLGIGAALACGATGTAHANSDTDSGQSTRTGSETASGTTPAPASSEKPDSKVASSDTTPTRSSQHDSPESSETEDTQDDTDSTSTDLEDLDDDSDYQQEKESDSPDEDPYMVGDEDDSETRHEDEPDLAETDVSAPALPVDQINKDAPESETLSTAASVNNSSESDKPSRAVTAQPGPPSFQQIIEYTFFNKAPKADPQQAPGQSELGVVTGNLNVTASNGATLTYKVSDQPSKGTVEISGDGTYTFTPDADLAALGGSDIATVTIDAGSRFRLTGIAGAIQGVLHSLAMSFGLAQRDTITVTVPLTVAAIGPDPVITGYTASEPGAGGVVTGTVSASDPNGDTLTFSGPGTSSGGGIVTVNEDGSFSYKPTSEQRHGASALDASAGAKVDGFVVTVSDGNGNTATTTVKVAISPANGVPAIESATVGVPNESTGTVTGVVTATDPDGDALEFRGSTTTDKGILTVAADGTFTYTPTAAARDKAAQAGSTDADLMDIVSVTVVDGHGGTSSVPLSIPISPKAIVVITVAFDGSVYSIDEGNSGITTTPVRVKLSEASTETITVTYKVERAYLTNSATAGTDFIEETGTLTFTPGQTIATLPVQVYGDTTYEDNEYIHIELTGATGAILSLDGSTSAYPTIRNDDAPNAITVSFDGSVYSIDEGNSGITTTPVRVKLSEASTETITVTYKVERAYLTNSATAGTDFIEETGTLTFTPGQTIATLPVQVYGDTTYEDNEYIHIELTGATGAILSLDASTSAYPTIRNDDAPNATTVSFDGSVYSIDEGNSGITTTPVRVKLSEASTETITVTYKVERAYLTNSATAGTDFIEETGTLTFTPGQTIATLPVQVYGDTTYEDNEYIHIELTGATGAILSLDGSTSAYPTIRNDDAPNANSAAVTRRDL</sequence>
<dbReference type="PANTHER" id="PTHR46682:SF1">
    <property type="entry name" value="ADHESION G-PROTEIN COUPLED RECEPTOR V1"/>
    <property type="match status" value="1"/>
</dbReference>
<evidence type="ECO:0000313" key="7">
    <source>
        <dbReference type="Proteomes" id="UP000254978"/>
    </source>
</evidence>
<evidence type="ECO:0000256" key="1">
    <source>
        <dbReference type="ARBA" id="ARBA00022729"/>
    </source>
</evidence>
<reference evidence="6 7" key="1">
    <citation type="submission" date="2018-06" db="EMBL/GenBank/DDBJ databases">
        <authorList>
            <consortium name="Pathogen Informatics"/>
            <person name="Doyle S."/>
        </authorList>
    </citation>
    <scope>NUCLEOTIDE SEQUENCE [LARGE SCALE GENOMIC DNA]</scope>
    <source>
        <strain evidence="6 7">NCTC10821</strain>
    </source>
</reference>
<dbReference type="PANTHER" id="PTHR46682">
    <property type="entry name" value="ADHESION G-PROTEIN COUPLED RECEPTOR V1"/>
    <property type="match status" value="1"/>
</dbReference>
<evidence type="ECO:0000313" key="6">
    <source>
        <dbReference type="EMBL" id="STZ59511.1"/>
    </source>
</evidence>
<dbReference type="AlphaFoldDB" id="A0A378TFB6"/>
<dbReference type="InterPro" id="IPR026919">
    <property type="entry name" value="ADGRV1"/>
</dbReference>
<feature type="region of interest" description="Disordered" evidence="4">
    <location>
        <begin position="923"/>
        <end position="943"/>
    </location>
</feature>
<feature type="domain" description="Calx-beta" evidence="5">
    <location>
        <begin position="677"/>
        <end position="783"/>
    </location>
</feature>
<dbReference type="InterPro" id="IPR003644">
    <property type="entry name" value="Calx_beta"/>
</dbReference>
<feature type="compositionally biased region" description="Basic residues" evidence="4">
    <location>
        <begin position="1"/>
        <end position="11"/>
    </location>
</feature>
<organism evidence="6 7">
    <name type="scientific">Mycolicibacterium tokaiense</name>
    <dbReference type="NCBI Taxonomy" id="39695"/>
    <lineage>
        <taxon>Bacteria</taxon>
        <taxon>Bacillati</taxon>
        <taxon>Actinomycetota</taxon>
        <taxon>Actinomycetes</taxon>
        <taxon>Mycobacteriales</taxon>
        <taxon>Mycobacteriaceae</taxon>
        <taxon>Mycolicibacterium</taxon>
    </lineage>
</organism>
<feature type="compositionally biased region" description="Acidic residues" evidence="4">
    <location>
        <begin position="143"/>
        <end position="157"/>
    </location>
</feature>
<dbReference type="SUPFAM" id="SSF141072">
    <property type="entry name" value="CalX-like"/>
    <property type="match status" value="3"/>
</dbReference>
<feature type="region of interest" description="Disordered" evidence="4">
    <location>
        <begin position="1"/>
        <end position="33"/>
    </location>
</feature>
<feature type="compositionally biased region" description="Acidic residues" evidence="4">
    <location>
        <begin position="108"/>
        <end position="135"/>
    </location>
</feature>
<dbReference type="InterPro" id="IPR010221">
    <property type="entry name" value="VCBS_dom"/>
</dbReference>
<dbReference type="OrthoDB" id="4617035at2"/>
<evidence type="ECO:0000256" key="2">
    <source>
        <dbReference type="ARBA" id="ARBA00022737"/>
    </source>
</evidence>
<dbReference type="Proteomes" id="UP000254978">
    <property type="component" value="Unassembled WGS sequence"/>
</dbReference>
<dbReference type="EMBL" id="UGQT01000001">
    <property type="protein sequence ID" value="STZ59511.1"/>
    <property type="molecule type" value="Genomic_DNA"/>
</dbReference>
<feature type="domain" description="Calx-beta" evidence="5">
    <location>
        <begin position="553"/>
        <end position="660"/>
    </location>
</feature>
<feature type="compositionally biased region" description="Polar residues" evidence="4">
    <location>
        <begin position="58"/>
        <end position="81"/>
    </location>
</feature>
<dbReference type="GO" id="GO:0016020">
    <property type="term" value="C:membrane"/>
    <property type="evidence" value="ECO:0007669"/>
    <property type="project" value="InterPro"/>
</dbReference>
<dbReference type="InterPro" id="IPR038081">
    <property type="entry name" value="CalX-like_sf"/>
</dbReference>
<feature type="domain" description="Calx-beta" evidence="5">
    <location>
        <begin position="800"/>
        <end position="906"/>
    </location>
</feature>
<dbReference type="Pfam" id="PF17963">
    <property type="entry name" value="Big_9"/>
    <property type="match status" value="3"/>
</dbReference>
<name>A0A378TFB6_9MYCO</name>
<keyword evidence="1" id="KW-0732">Signal</keyword>
<dbReference type="RefSeq" id="WP_115278989.1">
    <property type="nucleotide sequence ID" value="NZ_UGQT01000001.1"/>
</dbReference>
<feature type="compositionally biased region" description="Polar residues" evidence="4">
    <location>
        <begin position="190"/>
        <end position="202"/>
    </location>
</feature>
<keyword evidence="2" id="KW-0677">Repeat</keyword>
<proteinExistence type="predicted"/>
<dbReference type="NCBIfam" id="TIGR01965">
    <property type="entry name" value="VCBS_repeat"/>
    <property type="match status" value="2"/>
</dbReference>
<keyword evidence="7" id="KW-1185">Reference proteome</keyword>
<gene>
    <name evidence="6" type="ORF">NCTC10821_03044</name>
</gene>
<evidence type="ECO:0000259" key="5">
    <source>
        <dbReference type="SMART" id="SM00237"/>
    </source>
</evidence>
<dbReference type="Gene3D" id="2.60.40.2030">
    <property type="match status" value="3"/>
</dbReference>
<accession>A0A378TFB6</accession>
<dbReference type="GO" id="GO:0004930">
    <property type="term" value="F:G protein-coupled receptor activity"/>
    <property type="evidence" value="ECO:0007669"/>
    <property type="project" value="InterPro"/>
</dbReference>
<evidence type="ECO:0000256" key="3">
    <source>
        <dbReference type="ARBA" id="ARBA00022837"/>
    </source>
</evidence>
<dbReference type="SMART" id="SM00237">
    <property type="entry name" value="Calx_beta"/>
    <property type="match status" value="3"/>
</dbReference>
<feature type="region of interest" description="Disordered" evidence="4">
    <location>
        <begin position="53"/>
        <end position="218"/>
    </location>
</feature>